<keyword evidence="2" id="KW-1185">Reference proteome</keyword>
<dbReference type="Proteomes" id="UP000188637">
    <property type="component" value="Unassembled WGS sequence"/>
</dbReference>
<protein>
    <submittedName>
        <fullName evidence="1">Uncharacterized protein</fullName>
    </submittedName>
</protein>
<reference evidence="1" key="1">
    <citation type="submission" date="2016-08" db="EMBL/GenBank/DDBJ databases">
        <authorList>
            <person name="Ngugi D.K."/>
            <person name="Miyake S."/>
            <person name="Stingl U."/>
        </authorList>
    </citation>
    <scope>NUCLEOTIDE SEQUENCE</scope>
    <source>
        <strain evidence="1">SCG-D08WGA-EpuloA1</strain>
    </source>
</reference>
<proteinExistence type="predicted"/>
<sequence>MLKEKNILSYLESRINNDPNNTKKNSKLYAILDDILKTNKEIYEYSILATKKFSEISLLELNLGFNAKILDDISKVFTRSIATNLNLTEEVSATLNMLTGAMMETNNRLDKISRNFVKLEEISEANGEDLENIKDINVLVVNKITEVEQKILDLSTIPDEVDEIVKGVRSIAEQTNLLALNASIEAARAGEQGKGFSVVANEIRKLAEDTKSKLSNMEDFTKDIRQSTEQGVNSVHETTKSINDISNKINILNTRFQDNFTANHDTILEVEAINKTMEKVTTSITDINEAVSTVAVETEIVNMQTGPLQTKINELYNNSHKLTQLNDDALDSMRQIKTKLNRLTVPLSNKDFVDNISSAITAHKKWLAKVIDMEKTKTPVAIHVDSKKCAFGYFYDSIVIDNLEVKQKWDTIADIHSKLHKEGYVVIDAIYNKDFEKAAKGARNAEQYSNLIIGILNDIINMVKNYDTEGKSLFKVNIL</sequence>
<organism evidence="1 2">
    <name type="scientific">Candidatus Epulonipiscium fishelsonii</name>
    <dbReference type="NCBI Taxonomy" id="77094"/>
    <lineage>
        <taxon>Bacteria</taxon>
        <taxon>Bacillati</taxon>
        <taxon>Bacillota</taxon>
        <taxon>Clostridia</taxon>
        <taxon>Lachnospirales</taxon>
        <taxon>Lachnospiraceae</taxon>
        <taxon>Candidatus Epulonipiscium</taxon>
    </lineage>
</organism>
<evidence type="ECO:0000313" key="1">
    <source>
        <dbReference type="EMBL" id="ONI42913.1"/>
    </source>
</evidence>
<evidence type="ECO:0000313" key="2">
    <source>
        <dbReference type="Proteomes" id="UP000188637"/>
    </source>
</evidence>
<gene>
    <name evidence="1" type="ORF">AN640_07050</name>
</gene>
<accession>A0ACC8XH04</accession>
<name>A0ACC8XH04_9FIRM</name>
<comment type="caution">
    <text evidence="1">The sequence shown here is derived from an EMBL/GenBank/DDBJ whole genome shotgun (WGS) entry which is preliminary data.</text>
</comment>
<dbReference type="EMBL" id="LJHD01000173">
    <property type="protein sequence ID" value="ONI42913.1"/>
    <property type="molecule type" value="Genomic_DNA"/>
</dbReference>